<evidence type="ECO:0000313" key="1">
    <source>
        <dbReference type="EMBL" id="KAK6997467.1"/>
    </source>
</evidence>
<accession>A0AAW0A295</accession>
<dbReference type="AlphaFoldDB" id="A0AAW0A295"/>
<dbReference type="Proteomes" id="UP001362999">
    <property type="component" value="Unassembled WGS sequence"/>
</dbReference>
<protein>
    <submittedName>
        <fullName evidence="1">Uncharacterized protein</fullName>
    </submittedName>
</protein>
<sequence>MTDSPTRPCLLIPSLPDVPPPSPYSHLSTIFTSALGTCCGSFSIPPHFRFAAYRIRYLALKSTVIRSAPSRPIPPPPLTTPSTLPNLALPAFRLLSAVLLLSPRHRIE</sequence>
<name>A0AAW0A295_9AGAR</name>
<comment type="caution">
    <text evidence="1">The sequence shown here is derived from an EMBL/GenBank/DDBJ whole genome shotgun (WGS) entry which is preliminary data.</text>
</comment>
<dbReference type="EMBL" id="JAWWNJ010000090">
    <property type="protein sequence ID" value="KAK6997467.1"/>
    <property type="molecule type" value="Genomic_DNA"/>
</dbReference>
<reference evidence="1 2" key="1">
    <citation type="journal article" date="2024" name="J Genomics">
        <title>Draft genome sequencing and assembly of Favolaschia claudopus CIRM-BRFM 2984 isolated from oak limbs.</title>
        <authorList>
            <person name="Navarro D."/>
            <person name="Drula E."/>
            <person name="Chaduli D."/>
            <person name="Cazenave R."/>
            <person name="Ahrendt S."/>
            <person name="Wang J."/>
            <person name="Lipzen A."/>
            <person name="Daum C."/>
            <person name="Barry K."/>
            <person name="Grigoriev I.V."/>
            <person name="Favel A."/>
            <person name="Rosso M.N."/>
            <person name="Martin F."/>
        </authorList>
    </citation>
    <scope>NUCLEOTIDE SEQUENCE [LARGE SCALE GENOMIC DNA]</scope>
    <source>
        <strain evidence="1 2">CIRM-BRFM 2984</strain>
    </source>
</reference>
<organism evidence="1 2">
    <name type="scientific">Favolaschia claudopus</name>
    <dbReference type="NCBI Taxonomy" id="2862362"/>
    <lineage>
        <taxon>Eukaryota</taxon>
        <taxon>Fungi</taxon>
        <taxon>Dikarya</taxon>
        <taxon>Basidiomycota</taxon>
        <taxon>Agaricomycotina</taxon>
        <taxon>Agaricomycetes</taxon>
        <taxon>Agaricomycetidae</taxon>
        <taxon>Agaricales</taxon>
        <taxon>Marasmiineae</taxon>
        <taxon>Mycenaceae</taxon>
        <taxon>Favolaschia</taxon>
    </lineage>
</organism>
<keyword evidence="2" id="KW-1185">Reference proteome</keyword>
<evidence type="ECO:0000313" key="2">
    <source>
        <dbReference type="Proteomes" id="UP001362999"/>
    </source>
</evidence>
<proteinExistence type="predicted"/>
<gene>
    <name evidence="1" type="ORF">R3P38DRAFT_3219550</name>
</gene>